<proteinExistence type="predicted"/>
<dbReference type="EMBL" id="PUIB01000017">
    <property type="protein sequence ID" value="PQO33715.1"/>
    <property type="molecule type" value="Genomic_DNA"/>
</dbReference>
<comment type="caution">
    <text evidence="1">The sequence shown here is derived from an EMBL/GenBank/DDBJ whole genome shotgun (WGS) entry which is preliminary data.</text>
</comment>
<dbReference type="AlphaFoldDB" id="A0A2S8FNE6"/>
<organism evidence="1 2">
    <name type="scientific">Blastopirellula marina</name>
    <dbReference type="NCBI Taxonomy" id="124"/>
    <lineage>
        <taxon>Bacteria</taxon>
        <taxon>Pseudomonadati</taxon>
        <taxon>Planctomycetota</taxon>
        <taxon>Planctomycetia</taxon>
        <taxon>Pirellulales</taxon>
        <taxon>Pirellulaceae</taxon>
        <taxon>Blastopirellula</taxon>
    </lineage>
</organism>
<evidence type="ECO:0000313" key="1">
    <source>
        <dbReference type="EMBL" id="PQO33715.1"/>
    </source>
</evidence>
<accession>A0A2S8FNE6</accession>
<evidence type="ECO:0000313" key="2">
    <source>
        <dbReference type="Proteomes" id="UP000239388"/>
    </source>
</evidence>
<reference evidence="1 2" key="1">
    <citation type="submission" date="2018-02" db="EMBL/GenBank/DDBJ databases">
        <title>Comparative genomes isolates from brazilian mangrove.</title>
        <authorList>
            <person name="Araujo J.E."/>
            <person name="Taketani R.G."/>
            <person name="Silva M.C.P."/>
            <person name="Loureco M.V."/>
            <person name="Andreote F.D."/>
        </authorList>
    </citation>
    <scope>NUCLEOTIDE SEQUENCE [LARGE SCALE GENOMIC DNA]</scope>
    <source>
        <strain evidence="1 2">NAP PRIS-MGV</strain>
    </source>
</reference>
<dbReference type="Proteomes" id="UP000239388">
    <property type="component" value="Unassembled WGS sequence"/>
</dbReference>
<sequence>MLLLQTVCLAQPIACSCSQSFNALATCQCCCADRIKPASPGCPHCHHQSAPRPRDESESLHADGTCHCHLTAPESDVSVFNLENVETVATAMPALDTTVTSFVVVCNPETSAPSSILLPLPDTSFRRILLCVWLT</sequence>
<gene>
    <name evidence="1" type="ORF">C5Y98_15900</name>
</gene>
<name>A0A2S8FNE6_9BACT</name>
<protein>
    <submittedName>
        <fullName evidence="1">Uncharacterized protein</fullName>
    </submittedName>
</protein>